<evidence type="ECO:0000313" key="3">
    <source>
        <dbReference type="RefSeq" id="XP_072577527.1"/>
    </source>
</evidence>
<sequence>MLPWQPAPPPWSPEALRRKPAQRLCVFLVSLQREDCRESPGLPGMDVGSGSSRGSDSETTFQLWLQLLLWAHLTIRFLAYLHHAFWAPKPQPAP</sequence>
<dbReference type="GeneID" id="140593961"/>
<dbReference type="RefSeq" id="XP_072577527.1">
    <property type="nucleotide sequence ID" value="XM_072721426.1"/>
</dbReference>
<name>A0ABM4XHK7_VULVU</name>
<evidence type="ECO:0000313" key="2">
    <source>
        <dbReference type="Proteomes" id="UP001652641"/>
    </source>
</evidence>
<evidence type="ECO:0000256" key="1">
    <source>
        <dbReference type="SAM" id="MobiDB-lite"/>
    </source>
</evidence>
<keyword evidence="2" id="KW-1185">Reference proteome</keyword>
<feature type="region of interest" description="Disordered" evidence="1">
    <location>
        <begin position="37"/>
        <end position="57"/>
    </location>
</feature>
<dbReference type="Proteomes" id="UP001652641">
    <property type="component" value="Chromosome 9"/>
</dbReference>
<gene>
    <name evidence="3" type="primary">SMIM46</name>
</gene>
<accession>A0ABM4XHK7</accession>
<proteinExistence type="predicted"/>
<reference evidence="3" key="1">
    <citation type="submission" date="2025-08" db="UniProtKB">
        <authorList>
            <consortium name="RefSeq"/>
        </authorList>
    </citation>
    <scope>IDENTIFICATION</scope>
    <source>
        <tissue evidence="3">Cell line</tissue>
    </source>
</reference>
<protein>
    <submittedName>
        <fullName evidence="3">Small integral membrane protein 46</fullName>
    </submittedName>
</protein>
<organism evidence="2 3">
    <name type="scientific">Vulpes vulpes</name>
    <name type="common">Red fox</name>
    <dbReference type="NCBI Taxonomy" id="9627"/>
    <lineage>
        <taxon>Eukaryota</taxon>
        <taxon>Metazoa</taxon>
        <taxon>Chordata</taxon>
        <taxon>Craniata</taxon>
        <taxon>Vertebrata</taxon>
        <taxon>Euteleostomi</taxon>
        <taxon>Mammalia</taxon>
        <taxon>Eutheria</taxon>
        <taxon>Laurasiatheria</taxon>
        <taxon>Carnivora</taxon>
        <taxon>Caniformia</taxon>
        <taxon>Canidae</taxon>
        <taxon>Vulpes</taxon>
    </lineage>
</organism>